<evidence type="ECO:0000313" key="2">
    <source>
        <dbReference type="EMBL" id="ANI15081.1"/>
    </source>
</evidence>
<dbReference type="SUPFAM" id="SSF53474">
    <property type="entry name" value="alpha/beta-Hydrolases"/>
    <property type="match status" value="1"/>
</dbReference>
<name>A0A1A9KCA6_9PSED</name>
<dbReference type="Proteomes" id="UP000077748">
    <property type="component" value="Chromosome"/>
</dbReference>
<reference evidence="2 3" key="1">
    <citation type="submission" date="2016-05" db="EMBL/GenBank/DDBJ databases">
        <title>Genome Sequence of Pseudomonas citronellolis Strain SJTE-3, an Estrogens and Persistent Organic Pollutants degradation strain.</title>
        <authorList>
            <person name="Liang R."/>
        </authorList>
    </citation>
    <scope>NUCLEOTIDE SEQUENCE [LARGE SCALE GENOMIC DNA]</scope>
    <source>
        <strain evidence="2 3">SJTE-3</strain>
    </source>
</reference>
<dbReference type="InterPro" id="IPR029058">
    <property type="entry name" value="AB_hydrolase_fold"/>
</dbReference>
<gene>
    <name evidence="2" type="ORF">A9C11_14260</name>
</gene>
<evidence type="ECO:0000313" key="3">
    <source>
        <dbReference type="Proteomes" id="UP000077748"/>
    </source>
</evidence>
<accession>A0A1A9KCA6</accession>
<evidence type="ECO:0000259" key="1">
    <source>
        <dbReference type="Pfam" id="PF00561"/>
    </source>
</evidence>
<dbReference type="Pfam" id="PF00561">
    <property type="entry name" value="Abhydrolase_1"/>
    <property type="match status" value="1"/>
</dbReference>
<dbReference type="InterPro" id="IPR000073">
    <property type="entry name" value="AB_hydrolase_1"/>
</dbReference>
<proteinExistence type="predicted"/>
<dbReference type="RefSeq" id="WP_064583031.1">
    <property type="nucleotide sequence ID" value="NZ_CP015878.1"/>
</dbReference>
<dbReference type="PANTHER" id="PTHR43689">
    <property type="entry name" value="HYDROLASE"/>
    <property type="match status" value="1"/>
</dbReference>
<keyword evidence="2" id="KW-0378">Hydrolase</keyword>
<organism evidence="2 3">
    <name type="scientific">Pseudomonas citronellolis</name>
    <dbReference type="NCBI Taxonomy" id="53408"/>
    <lineage>
        <taxon>Bacteria</taxon>
        <taxon>Pseudomonadati</taxon>
        <taxon>Pseudomonadota</taxon>
        <taxon>Gammaproteobacteria</taxon>
        <taxon>Pseudomonadales</taxon>
        <taxon>Pseudomonadaceae</taxon>
        <taxon>Pseudomonas</taxon>
    </lineage>
</organism>
<dbReference type="Gene3D" id="3.40.50.1820">
    <property type="entry name" value="alpha/beta hydrolase"/>
    <property type="match status" value="1"/>
</dbReference>
<dbReference type="GO" id="GO:0016787">
    <property type="term" value="F:hydrolase activity"/>
    <property type="evidence" value="ECO:0007669"/>
    <property type="project" value="UniProtKB-KW"/>
</dbReference>
<sequence length="260" mass="28332">MTAVSTREHWIDTPLGRLFARRWTPTGGGAAAPIVLFHDSLGCVALWRELPEQLARASGREVIAYDRLGFGQSDAHPARLSRGFVEDEARQGFAALREQLGFERFVAFGHSVGGGMAVGCAAAFGTACEALVLESAQAFVEDRTLEGIRAAERDFARPGGLERLAKYHGDKAHWVLRAWVDTWLSDAFGDWNLDAQLARLQCPLLCLHGEQDEFGSARHPERFVARAAGPATMKLLADCGHVPHRQKAAEVLAQVCAFLG</sequence>
<protein>
    <submittedName>
        <fullName evidence="2">Alpha/beta hydrolase</fullName>
    </submittedName>
</protein>
<feature type="domain" description="AB hydrolase-1" evidence="1">
    <location>
        <begin position="33"/>
        <end position="149"/>
    </location>
</feature>
<dbReference type="PANTHER" id="PTHR43689:SF8">
    <property type="entry name" value="ALPHA_BETA-HYDROLASES SUPERFAMILY PROTEIN"/>
    <property type="match status" value="1"/>
</dbReference>
<dbReference type="AlphaFoldDB" id="A0A1A9KCA6"/>
<dbReference type="EMBL" id="CP015878">
    <property type="protein sequence ID" value="ANI15081.1"/>
    <property type="molecule type" value="Genomic_DNA"/>
</dbReference>